<evidence type="ECO:0000256" key="6">
    <source>
        <dbReference type="SAM" id="Phobius"/>
    </source>
</evidence>
<dbReference type="Gene3D" id="3.40.50.300">
    <property type="entry name" value="P-loop containing nucleotide triphosphate hydrolases"/>
    <property type="match status" value="1"/>
</dbReference>
<feature type="region of interest" description="Disordered" evidence="5">
    <location>
        <begin position="1685"/>
        <end position="1708"/>
    </location>
</feature>
<feature type="compositionally biased region" description="Low complexity" evidence="5">
    <location>
        <begin position="409"/>
        <end position="432"/>
    </location>
</feature>
<dbReference type="GO" id="GO:0008270">
    <property type="term" value="F:zinc ion binding"/>
    <property type="evidence" value="ECO:0007669"/>
    <property type="project" value="UniProtKB-KW"/>
</dbReference>
<feature type="compositionally biased region" description="Basic and acidic residues" evidence="5">
    <location>
        <begin position="1752"/>
        <end position="1764"/>
    </location>
</feature>
<feature type="region of interest" description="Disordered" evidence="5">
    <location>
        <begin position="1366"/>
        <end position="1395"/>
    </location>
</feature>
<organism evidence="8 9">
    <name type="scientific">Rhizopogon vesiculosus</name>
    <dbReference type="NCBI Taxonomy" id="180088"/>
    <lineage>
        <taxon>Eukaryota</taxon>
        <taxon>Fungi</taxon>
        <taxon>Dikarya</taxon>
        <taxon>Basidiomycota</taxon>
        <taxon>Agaricomycotina</taxon>
        <taxon>Agaricomycetes</taxon>
        <taxon>Agaricomycetidae</taxon>
        <taxon>Boletales</taxon>
        <taxon>Suillineae</taxon>
        <taxon>Rhizopogonaceae</taxon>
        <taxon>Rhizopogon</taxon>
    </lineage>
</organism>
<feature type="zinc finger region" description="C3H1-type" evidence="4">
    <location>
        <begin position="9"/>
        <end position="36"/>
    </location>
</feature>
<feature type="region of interest" description="Disordered" evidence="5">
    <location>
        <begin position="583"/>
        <end position="624"/>
    </location>
</feature>
<feature type="region of interest" description="Disordered" evidence="5">
    <location>
        <begin position="1009"/>
        <end position="1034"/>
    </location>
</feature>
<dbReference type="InterPro" id="IPR000571">
    <property type="entry name" value="Znf_CCCH"/>
</dbReference>
<sequence>MSVHDPPWRNKTRPCPFYSQGRCLFADSCNFLHDIKVKNAIDHDAQPVTPRVFPPPNTVFNPPSLVVNSASPPSIQLYSPTDDTSRYSGLLSVLQDVIGPAAHPDGKKLASLHFDTENPHADTTLVDFTGSSQGQPKTPRVVNPGDISTNTFAEAPMLIGSSELHHARDSSIIETPRDVEEMQGILTHHEIDSDDDKKAGDIFPSYVVEDDDGAEEQELDRAEAQENSSSMAVLPFPNPPWRFSYTSTTSSVFSLLARPRGLTEDPLDDSGQEINNELLSPVDLSAGLRPFSVCEYSAPPKREDSIDSGYADSWTGPTLLARSPPHVMRNSVPFDSAPFRRPSIASLSDRRVSYDVRAVRPSPTQSVVAEEHDDDTFSTSSILDAYEFSSSYDLDEEEESFSPTVRLTGMMSSSSSPPAESFFPEEPSGSMSDIVPVQDNLRVSSRLPVSAAEDESGHAFLDADSPLAESPVSPLSSSTVRPSSAKRTPSTQEVVLVGMKSCHLSPSPSSEYASFDTVHTNSRAVDVVTPSSASSSGNESEVMEGDLSSKTSLLSLDAFPSGRSSPNTSILSVECDYVADDAAQENVSSQPPSRLQSDPAPAQLSTTSSASICTSDAKESGESFIAGPRERLKISPELLAHIGHVFSLSDDIPVPAGDVHVLDPTGDGDVQTTNPRDTWCDALNADVQQALRMSAASPVFLHRDAEFSPDEANERASWTPDLSDFSVNFRRWSSEEIVPPAEECMSASSVEYDESDVLREQSSTSEPWSEVLLEEVVALPATPTPTGSDVEKHDTDATLIQGKEDMQAIDFHDQMSDPLVDSADVLSTVTTGPIPTHLDISPFQSPPPLTAEFVQRSRAISDVTVKPDSCSPSAPCFSPSPVTSIPANFPDTNLDPDHSNFLQSLGDQNVDTAPVEFRSMEASDVEPLPDVGEPRNLPPTSPFEPIIHDQENEPSSVSVRTRVPPSLTIHIPSSSQAQPSSSSTAQSLPLILSLSSGHDTRRWFSSPDAYGLSSSRTDVPSASAPVSSTFSREPGSTKVPFGFRRFNPQFVARKLLQGTQPLSPIALASNPTVGRGSDAASVNGASQQLNSYLNSPSSDRFLSPIPIELQVEASTARLKPLRLSSLLNQKSSASSPSSVTSSILSDHIFNSSLPDSPSVSSSTSLSYNSLLPSPCSSTIPEHIHNPLTPVHDSSLSPLTSTHAPSPRFHSGTRVSQLQSEPVQQASSWRLPHYRAGSHNSSQSFQRLPRRLSTRSVAYDDADEDADAGEYDLTICHPVVLPSRPPSIPETPVHAIAMPKPTLLFAIASDDVNQVRQVLESGDAGPNDQVGPQSALAFTLTNDQLSHKNEIVKALLAYGADPSALRNPGLNPSPEGGEIVPGSHSQPAETTPEGMDPATRYYVTRADTTHTRQTSQLIYRSFFRPLTRVRYDLIGQDWVLEQLFRVLSMHSQRLSVAPIVVLLCGPSGHGKSLLARKFGNLLDVPTHTVNMTTLRSTHDLWQSYSMNPYEEPSSDTLAQFLLKNEGERCVVVLDEIEKVEDPKALYSLLMPWELGRCSPEAGKRHVDVRHVIWLGTSNIGHDLVLEYHDSRPDPSKPVTREEYRELMELSRPHVSQCLGASLLSRVTTVLPFVPFTTEEKMAIAAEAVYSLAGNATKTLSPQDVEPVDEEEHRIALFFLQQRDSSASSPFVSSVPSSVTSPTTTPVATSNGFPVSSQALVIVLSVLGFIIIGITFWRLRAWRRKSSQTAASVSDERDIERQKDKWLASSTTAPLALDTVAAPPGVAWAPQIRSISGPEPVREGVKPPPPKRSRSPPPTLVSKPSQDPFADQPKSTPPKSPRTLDVESTIGRSSPSSPQPYALSVSGYQVRGLWTKEKGTQNLEV</sequence>
<dbReference type="EMBL" id="LVVM01002216">
    <property type="protein sequence ID" value="OJA17039.1"/>
    <property type="molecule type" value="Genomic_DNA"/>
</dbReference>
<reference evidence="8 9" key="1">
    <citation type="submission" date="2016-03" db="EMBL/GenBank/DDBJ databases">
        <title>Comparative genomics of the ectomycorrhizal sister species Rhizopogon vinicolor and Rhizopogon vesiculosus (Basidiomycota: Boletales) reveals a divergence of the mating type B locus.</title>
        <authorList>
            <person name="Mujic A.B."/>
            <person name="Kuo A."/>
            <person name="Tritt A."/>
            <person name="Lipzen A."/>
            <person name="Chen C."/>
            <person name="Johnson J."/>
            <person name="Sharma A."/>
            <person name="Barry K."/>
            <person name="Grigoriev I.V."/>
            <person name="Spatafora J.W."/>
        </authorList>
    </citation>
    <scope>NUCLEOTIDE SEQUENCE [LARGE SCALE GENOMIC DNA]</scope>
    <source>
        <strain evidence="8 9">AM-OR11-056</strain>
    </source>
</reference>
<feature type="region of interest" description="Disordered" evidence="5">
    <location>
        <begin position="1745"/>
        <end position="1766"/>
    </location>
</feature>
<evidence type="ECO:0000256" key="5">
    <source>
        <dbReference type="SAM" id="MobiDB-lite"/>
    </source>
</evidence>
<feature type="compositionally biased region" description="Polar residues" evidence="5">
    <location>
        <begin position="1191"/>
        <end position="1203"/>
    </location>
</feature>
<dbReference type="InterPro" id="IPR011704">
    <property type="entry name" value="ATPase_dyneun-rel_AAA"/>
</dbReference>
<dbReference type="SUPFAM" id="SSF52540">
    <property type="entry name" value="P-loop containing nucleoside triphosphate hydrolases"/>
    <property type="match status" value="1"/>
</dbReference>
<protein>
    <recommendedName>
        <fullName evidence="7">C3H1-type domain-containing protein</fullName>
    </recommendedName>
</protein>
<keyword evidence="1 4" id="KW-0479">Metal-binding</keyword>
<dbReference type="GO" id="GO:0016887">
    <property type="term" value="F:ATP hydrolysis activity"/>
    <property type="evidence" value="ECO:0007669"/>
    <property type="project" value="InterPro"/>
</dbReference>
<feature type="compositionally biased region" description="Low complexity" evidence="5">
    <location>
        <begin position="465"/>
        <end position="485"/>
    </location>
</feature>
<feature type="region of interest" description="Disordered" evidence="5">
    <location>
        <begin position="407"/>
        <end position="433"/>
    </location>
</feature>
<feature type="compositionally biased region" description="Polar residues" evidence="5">
    <location>
        <begin position="1212"/>
        <end position="1225"/>
    </location>
</feature>
<name>A0A1J8Q8Q2_9AGAM</name>
<evidence type="ECO:0000256" key="2">
    <source>
        <dbReference type="ARBA" id="ARBA00022771"/>
    </source>
</evidence>
<feature type="compositionally biased region" description="Polar residues" evidence="5">
    <location>
        <begin position="603"/>
        <end position="614"/>
    </location>
</feature>
<feature type="compositionally biased region" description="Polar residues" evidence="5">
    <location>
        <begin position="585"/>
        <end position="596"/>
    </location>
</feature>
<gene>
    <name evidence="8" type="ORF">AZE42_03570</name>
</gene>
<dbReference type="OrthoDB" id="47330at2759"/>
<evidence type="ECO:0000313" key="8">
    <source>
        <dbReference type="EMBL" id="OJA17039.1"/>
    </source>
</evidence>
<dbReference type="SMART" id="SM00356">
    <property type="entry name" value="ZnF_C3H1"/>
    <property type="match status" value="1"/>
</dbReference>
<evidence type="ECO:0000256" key="1">
    <source>
        <dbReference type="ARBA" id="ARBA00022723"/>
    </source>
</evidence>
<dbReference type="SMART" id="SM00382">
    <property type="entry name" value="AAA"/>
    <property type="match status" value="1"/>
</dbReference>
<evidence type="ECO:0000256" key="3">
    <source>
        <dbReference type="ARBA" id="ARBA00022833"/>
    </source>
</evidence>
<dbReference type="STRING" id="180088.A0A1J8Q8Q2"/>
<dbReference type="InterPro" id="IPR003593">
    <property type="entry name" value="AAA+_ATPase"/>
</dbReference>
<keyword evidence="6" id="KW-0812">Transmembrane</keyword>
<keyword evidence="6" id="KW-1133">Transmembrane helix</keyword>
<dbReference type="PANTHER" id="PTHR24216">
    <property type="entry name" value="PAXILLIN-RELATED"/>
    <property type="match status" value="1"/>
</dbReference>
<keyword evidence="6" id="KW-0472">Membrane</keyword>
<feature type="compositionally biased region" description="Polar residues" evidence="5">
    <location>
        <begin position="1012"/>
        <end position="1031"/>
    </location>
</feature>
<evidence type="ECO:0000256" key="4">
    <source>
        <dbReference type="PROSITE-ProRule" id="PRU00723"/>
    </source>
</evidence>
<keyword evidence="2 4" id="KW-0863">Zinc-finger</keyword>
<dbReference type="SUPFAM" id="SSF90229">
    <property type="entry name" value="CCCH zinc finger"/>
    <property type="match status" value="1"/>
</dbReference>
<feature type="transmembrane region" description="Helical" evidence="6">
    <location>
        <begin position="1717"/>
        <end position="1737"/>
    </location>
</feature>
<dbReference type="Proteomes" id="UP000183567">
    <property type="component" value="Unassembled WGS sequence"/>
</dbReference>
<feature type="region of interest" description="Disordered" evidence="5">
    <location>
        <begin position="1182"/>
        <end position="1225"/>
    </location>
</feature>
<evidence type="ECO:0000313" key="9">
    <source>
        <dbReference type="Proteomes" id="UP000183567"/>
    </source>
</evidence>
<keyword evidence="3 4" id="KW-0862">Zinc</keyword>
<dbReference type="InterPro" id="IPR036855">
    <property type="entry name" value="Znf_CCCH_sf"/>
</dbReference>
<feature type="region of interest" description="Disordered" evidence="5">
    <location>
        <begin position="922"/>
        <end position="961"/>
    </location>
</feature>
<keyword evidence="9" id="KW-1185">Reference proteome</keyword>
<accession>A0A1J8Q8Q2</accession>
<feature type="domain" description="C3H1-type" evidence="7">
    <location>
        <begin position="9"/>
        <end position="36"/>
    </location>
</feature>
<dbReference type="GO" id="GO:0005524">
    <property type="term" value="F:ATP binding"/>
    <property type="evidence" value="ECO:0007669"/>
    <property type="project" value="InterPro"/>
</dbReference>
<dbReference type="Pfam" id="PF07728">
    <property type="entry name" value="AAA_5"/>
    <property type="match status" value="1"/>
</dbReference>
<dbReference type="InterPro" id="IPR027417">
    <property type="entry name" value="P-loop_NTPase"/>
</dbReference>
<comment type="caution">
    <text evidence="8">The sequence shown here is derived from an EMBL/GenBank/DDBJ whole genome shotgun (WGS) entry which is preliminary data.</text>
</comment>
<dbReference type="Gene3D" id="2.30.30.1190">
    <property type="match status" value="1"/>
</dbReference>
<dbReference type="PANTHER" id="PTHR24216:SF65">
    <property type="entry name" value="PAXILLIN-LIKE PROTEIN 1"/>
    <property type="match status" value="1"/>
</dbReference>
<feature type="region of interest" description="Disordered" evidence="5">
    <location>
        <begin position="463"/>
        <end position="492"/>
    </location>
</feature>
<feature type="region of interest" description="Disordered" evidence="5">
    <location>
        <begin position="1789"/>
        <end position="1883"/>
    </location>
</feature>
<evidence type="ECO:0000259" key="7">
    <source>
        <dbReference type="PROSITE" id="PS50103"/>
    </source>
</evidence>
<dbReference type="PROSITE" id="PS50103">
    <property type="entry name" value="ZF_C3H1"/>
    <property type="match status" value="1"/>
</dbReference>
<proteinExistence type="predicted"/>